<dbReference type="AlphaFoldDB" id="K1SPC6"/>
<keyword evidence="1" id="KW-0378">Hydrolase</keyword>
<proteinExistence type="predicted"/>
<name>K1SPC6_9ZZZZ</name>
<accession>K1SPC6</accession>
<dbReference type="EMBL" id="AJWY01012739">
    <property type="protein sequence ID" value="EKC49096.1"/>
    <property type="molecule type" value="Genomic_DNA"/>
</dbReference>
<feature type="non-terminal residue" evidence="1">
    <location>
        <position position="1"/>
    </location>
</feature>
<comment type="caution">
    <text evidence="1">The sequence shown here is derived from an EMBL/GenBank/DDBJ whole genome shotgun (WGS) entry which is preliminary data.</text>
</comment>
<dbReference type="GO" id="GO:0016787">
    <property type="term" value="F:hydrolase activity"/>
    <property type="evidence" value="ECO:0007669"/>
    <property type="project" value="UniProtKB-KW"/>
</dbReference>
<protein>
    <submittedName>
        <fullName evidence="1">Glycoside hydrolase family 2</fullName>
    </submittedName>
</protein>
<gene>
    <name evidence="1" type="ORF">LEA_18562</name>
</gene>
<reference evidence="1" key="1">
    <citation type="journal article" date="2013" name="Environ. Microbiol.">
        <title>Microbiota from the distal guts of lean and obese adolescents exhibit partial functional redundancy besides clear differences in community structure.</title>
        <authorList>
            <person name="Ferrer M."/>
            <person name="Ruiz A."/>
            <person name="Lanza F."/>
            <person name="Haange S.B."/>
            <person name="Oberbach A."/>
            <person name="Till H."/>
            <person name="Bargiela R."/>
            <person name="Campoy C."/>
            <person name="Segura M.T."/>
            <person name="Richter M."/>
            <person name="von Bergen M."/>
            <person name="Seifert J."/>
            <person name="Suarez A."/>
        </authorList>
    </citation>
    <scope>NUCLEOTIDE SEQUENCE</scope>
</reference>
<sequence length="192" mass="22478">QAMKDMRVLDPSRLILRTSAWAKGDDIEDQAKIHIRPYDEKVYWSGWYDYHRAGGPAVWNEGLYKGPDDYYNDTKNKREIVFFGEEGALSSPPRLEKNKEDLEKYNYKGWDGREFLRWYDEFNKFLDAKQLRTVYPTVDDLCVAMGTVSYEHQGRKIESARMNNLTDAYVVNGWESELTENYSGIVVLFSLS</sequence>
<feature type="non-terminal residue" evidence="1">
    <location>
        <position position="192"/>
    </location>
</feature>
<dbReference type="SUPFAM" id="SSF51445">
    <property type="entry name" value="(Trans)glycosidases"/>
    <property type="match status" value="1"/>
</dbReference>
<dbReference type="InterPro" id="IPR017853">
    <property type="entry name" value="GH"/>
</dbReference>
<evidence type="ECO:0000313" key="1">
    <source>
        <dbReference type="EMBL" id="EKC49096.1"/>
    </source>
</evidence>
<organism evidence="1">
    <name type="scientific">human gut metagenome</name>
    <dbReference type="NCBI Taxonomy" id="408170"/>
    <lineage>
        <taxon>unclassified sequences</taxon>
        <taxon>metagenomes</taxon>
        <taxon>organismal metagenomes</taxon>
    </lineage>
</organism>